<feature type="chain" id="PRO_5040287655" description="DUF19 domain-containing protein" evidence="2">
    <location>
        <begin position="17"/>
        <end position="258"/>
    </location>
</feature>
<dbReference type="AlphaFoldDB" id="A0A9P1N6B2"/>
<dbReference type="OrthoDB" id="5846776at2759"/>
<keyword evidence="4" id="KW-1185">Reference proteome</keyword>
<dbReference type="Proteomes" id="UP001152747">
    <property type="component" value="Unassembled WGS sequence"/>
</dbReference>
<protein>
    <recommendedName>
        <fullName evidence="5">DUF19 domain-containing protein</fullName>
    </recommendedName>
</protein>
<feature type="compositionally biased region" description="Basic and acidic residues" evidence="1">
    <location>
        <begin position="229"/>
        <end position="240"/>
    </location>
</feature>
<proteinExistence type="predicted"/>
<dbReference type="EMBL" id="CANHGI010000005">
    <property type="protein sequence ID" value="CAI5451464.1"/>
    <property type="molecule type" value="Genomic_DNA"/>
</dbReference>
<feature type="compositionally biased region" description="Basic and acidic residues" evidence="1">
    <location>
        <begin position="203"/>
        <end position="221"/>
    </location>
</feature>
<feature type="region of interest" description="Disordered" evidence="1">
    <location>
        <begin position="117"/>
        <end position="137"/>
    </location>
</feature>
<accession>A0A9P1N6B2</accession>
<reference evidence="3" key="1">
    <citation type="submission" date="2022-11" db="EMBL/GenBank/DDBJ databases">
        <authorList>
            <person name="Kikuchi T."/>
        </authorList>
    </citation>
    <scope>NUCLEOTIDE SEQUENCE</scope>
    <source>
        <strain evidence="3">PS1010</strain>
    </source>
</reference>
<evidence type="ECO:0000313" key="4">
    <source>
        <dbReference type="Proteomes" id="UP001152747"/>
    </source>
</evidence>
<feature type="region of interest" description="Disordered" evidence="1">
    <location>
        <begin position="186"/>
        <end position="258"/>
    </location>
</feature>
<keyword evidence="2" id="KW-0732">Signal</keyword>
<evidence type="ECO:0000313" key="3">
    <source>
        <dbReference type="EMBL" id="CAI5451464.1"/>
    </source>
</evidence>
<comment type="caution">
    <text evidence="3">The sequence shown here is derived from an EMBL/GenBank/DDBJ whole genome shotgun (WGS) entry which is preliminary data.</text>
</comment>
<evidence type="ECO:0008006" key="5">
    <source>
        <dbReference type="Google" id="ProtNLM"/>
    </source>
</evidence>
<name>A0A9P1N6B2_9PELO</name>
<sequence>MIRLFIFSALWVGITATENSTLIDATPLCIEYADCIHKAQQKAEECHLLENNTEVTNGKKGQCTEAKRIHLEIRTIHDKLADEIESCVRDKSEDVLGLSEKKHERCQSILKKNAKRAAIEPQKRRSKKEKNSLKVAAKTCNKDARRLKTQCARLAKCCSAARVCHRNEDKIELEKKKVALKEATRECANATRKGARKGKNGKRGGEDKEREGKKAKGDNKKRGGNIGKSLERAANKKKEAPIGGKKLAAALEDMPHSS</sequence>
<evidence type="ECO:0000256" key="2">
    <source>
        <dbReference type="SAM" id="SignalP"/>
    </source>
</evidence>
<gene>
    <name evidence="3" type="ORF">CAMP_LOCUS14101</name>
</gene>
<evidence type="ECO:0000256" key="1">
    <source>
        <dbReference type="SAM" id="MobiDB-lite"/>
    </source>
</evidence>
<feature type="compositionally biased region" description="Basic residues" evidence="1">
    <location>
        <begin position="193"/>
        <end position="202"/>
    </location>
</feature>
<organism evidence="3 4">
    <name type="scientific">Caenorhabditis angaria</name>
    <dbReference type="NCBI Taxonomy" id="860376"/>
    <lineage>
        <taxon>Eukaryota</taxon>
        <taxon>Metazoa</taxon>
        <taxon>Ecdysozoa</taxon>
        <taxon>Nematoda</taxon>
        <taxon>Chromadorea</taxon>
        <taxon>Rhabditida</taxon>
        <taxon>Rhabditina</taxon>
        <taxon>Rhabditomorpha</taxon>
        <taxon>Rhabditoidea</taxon>
        <taxon>Rhabditidae</taxon>
        <taxon>Peloderinae</taxon>
        <taxon>Caenorhabditis</taxon>
    </lineage>
</organism>
<feature type="signal peptide" evidence="2">
    <location>
        <begin position="1"/>
        <end position="16"/>
    </location>
</feature>